<sequence length="135" mass="13514">MIKVQNSGSGLVVAVVGSRGVAACPALLARLCELAPDQVVSGGAAGPDTLAAEWARANGVRLRVLRPDYAAHGVAAPHVRNREIVAAANLVLVVWDGQSRGTLSAARAAAALGRRCEWLAAPAPGAGPVPGGLGL</sequence>
<dbReference type="Proteomes" id="UP001167796">
    <property type="component" value="Unassembled WGS sequence"/>
</dbReference>
<organism evidence="2 3">
    <name type="scientific">Hymenobacter mellowenesis</name>
    <dbReference type="NCBI Taxonomy" id="3063995"/>
    <lineage>
        <taxon>Bacteria</taxon>
        <taxon>Pseudomonadati</taxon>
        <taxon>Bacteroidota</taxon>
        <taxon>Cytophagia</taxon>
        <taxon>Cytophagales</taxon>
        <taxon>Hymenobacteraceae</taxon>
        <taxon>Hymenobacter</taxon>
    </lineage>
</organism>
<evidence type="ECO:0000313" key="3">
    <source>
        <dbReference type="Proteomes" id="UP001167796"/>
    </source>
</evidence>
<evidence type="ECO:0000313" key="2">
    <source>
        <dbReference type="EMBL" id="MDO7848695.1"/>
    </source>
</evidence>
<dbReference type="Pfam" id="PF10686">
    <property type="entry name" value="YAcAr"/>
    <property type="match status" value="1"/>
</dbReference>
<dbReference type="SUPFAM" id="SSF102405">
    <property type="entry name" value="MCP/YpsA-like"/>
    <property type="match status" value="1"/>
</dbReference>
<evidence type="ECO:0000259" key="1">
    <source>
        <dbReference type="Pfam" id="PF10686"/>
    </source>
</evidence>
<reference evidence="2" key="1">
    <citation type="submission" date="2023-07" db="EMBL/GenBank/DDBJ databases">
        <authorList>
            <person name="Kim M.K."/>
        </authorList>
    </citation>
    <scope>NUCLEOTIDE SEQUENCE</scope>
    <source>
        <strain evidence="2">M29</strain>
    </source>
</reference>
<feature type="domain" description="YspA cpYpsA-related SLOG" evidence="1">
    <location>
        <begin position="13"/>
        <end position="72"/>
    </location>
</feature>
<keyword evidence="3" id="KW-1185">Reference proteome</keyword>
<name>A0ABT9AFQ7_9BACT</name>
<gene>
    <name evidence="2" type="ORF">Q5H92_20180</name>
</gene>
<protein>
    <submittedName>
        <fullName evidence="2">SLOG family protein</fullName>
    </submittedName>
</protein>
<dbReference type="EMBL" id="JAUQSX010000012">
    <property type="protein sequence ID" value="MDO7848695.1"/>
    <property type="molecule type" value="Genomic_DNA"/>
</dbReference>
<dbReference type="InterPro" id="IPR019627">
    <property type="entry name" value="YAcAr"/>
</dbReference>
<proteinExistence type="predicted"/>
<dbReference type="RefSeq" id="WP_305013362.1">
    <property type="nucleotide sequence ID" value="NZ_JAUQSX010000012.1"/>
</dbReference>
<accession>A0ABT9AFQ7</accession>
<comment type="caution">
    <text evidence="2">The sequence shown here is derived from an EMBL/GenBank/DDBJ whole genome shotgun (WGS) entry which is preliminary data.</text>
</comment>